<accession>A0A290S194</accession>
<dbReference type="Proteomes" id="UP000016505">
    <property type="component" value="Chromosome I"/>
</dbReference>
<evidence type="ECO:0000313" key="2">
    <source>
        <dbReference type="Proteomes" id="UP000016505"/>
    </source>
</evidence>
<reference evidence="1 2" key="1">
    <citation type="journal article" date="2012" name="J. Bacteriol.">
        <title>Genome sequences of type strains of seven species of the marine bacterium Pseudoalteromonas.</title>
        <authorList>
            <person name="Xie B.B."/>
            <person name="Shu Y.L."/>
            <person name="Qin Q.L."/>
            <person name="Rong J.C."/>
            <person name="Zhang X.Y."/>
            <person name="Chen X.L."/>
            <person name="Shi M."/>
            <person name="He H.L."/>
            <person name="Zhou B.C."/>
            <person name="Zhang Y.Z."/>
        </authorList>
    </citation>
    <scope>NUCLEOTIDE SEQUENCE [LARGE SCALE GENOMIC DNA]</scope>
    <source>
        <strain evidence="1 2">A 37-1-2</strain>
    </source>
</reference>
<organism evidence="1 2">
    <name type="scientific">Pseudoalteromonas arctica A 37-1-2</name>
    <dbReference type="NCBI Taxonomy" id="1117313"/>
    <lineage>
        <taxon>Bacteria</taxon>
        <taxon>Pseudomonadati</taxon>
        <taxon>Pseudomonadota</taxon>
        <taxon>Gammaproteobacteria</taxon>
        <taxon>Alteromonadales</taxon>
        <taxon>Pseudoalteromonadaceae</taxon>
        <taxon>Pseudoalteromonas</taxon>
    </lineage>
</organism>
<proteinExistence type="predicted"/>
<dbReference type="KEGG" id="part:PARC_a0578"/>
<protein>
    <submittedName>
        <fullName evidence="1">Uncharacterized protein</fullName>
    </submittedName>
</protein>
<dbReference type="EMBL" id="CP011025">
    <property type="protein sequence ID" value="ATC85297.1"/>
    <property type="molecule type" value="Genomic_DNA"/>
</dbReference>
<name>A0A290S194_9GAMM</name>
<dbReference type="AlphaFoldDB" id="A0A290S194"/>
<evidence type="ECO:0000313" key="1">
    <source>
        <dbReference type="EMBL" id="ATC85297.1"/>
    </source>
</evidence>
<gene>
    <name evidence="1" type="ORF">PARC_a0578</name>
</gene>
<sequence length="46" mass="5158">MPFPTTILVDKAGAECVTGDNCSINGTYINAQKNRNRWKLSYYSLC</sequence>